<feature type="region of interest" description="Disordered" evidence="6">
    <location>
        <begin position="383"/>
        <end position="411"/>
    </location>
</feature>
<evidence type="ECO:0000313" key="10">
    <source>
        <dbReference type="EMBL" id="CEQ40080.1"/>
    </source>
</evidence>
<dbReference type="Proteomes" id="UP000243876">
    <property type="component" value="Unassembled WGS sequence"/>
</dbReference>
<dbReference type="SUPFAM" id="SSF56645">
    <property type="entry name" value="Acyl-CoA dehydrogenase NM domain-like"/>
    <property type="match status" value="1"/>
</dbReference>
<dbReference type="InterPro" id="IPR036250">
    <property type="entry name" value="AcylCo_DH-like_C"/>
</dbReference>
<keyword evidence="11" id="KW-1185">Reference proteome</keyword>
<dbReference type="Pfam" id="PF02771">
    <property type="entry name" value="Acyl-CoA_dh_N"/>
    <property type="match status" value="1"/>
</dbReference>
<dbReference type="GO" id="GO:0008470">
    <property type="term" value="F:3-methylbutanoyl-CoA dehydrogenase activity"/>
    <property type="evidence" value="ECO:0007669"/>
    <property type="project" value="TreeGrafter"/>
</dbReference>
<dbReference type="InterPro" id="IPR006091">
    <property type="entry name" value="Acyl-CoA_Oxase/DH_mid-dom"/>
</dbReference>
<evidence type="ECO:0000256" key="5">
    <source>
        <dbReference type="RuleBase" id="RU362125"/>
    </source>
</evidence>
<keyword evidence="4 5" id="KW-0274">FAD</keyword>
<dbReference type="Pfam" id="PF02770">
    <property type="entry name" value="Acyl-CoA_dh_M"/>
    <property type="match status" value="1"/>
</dbReference>
<evidence type="ECO:0000259" key="7">
    <source>
        <dbReference type="Pfam" id="PF00441"/>
    </source>
</evidence>
<gene>
    <name evidence="10" type="primary">SPOSA6832_01669</name>
</gene>
<evidence type="ECO:0000256" key="1">
    <source>
        <dbReference type="ARBA" id="ARBA00001974"/>
    </source>
</evidence>
<evidence type="ECO:0000259" key="9">
    <source>
        <dbReference type="Pfam" id="PF02771"/>
    </source>
</evidence>
<protein>
    <submittedName>
        <fullName evidence="10">SPOSA6832_01669-mRNA-1:cds</fullName>
    </submittedName>
</protein>
<dbReference type="SUPFAM" id="SSF47203">
    <property type="entry name" value="Acyl-CoA dehydrogenase C-terminal domain-like"/>
    <property type="match status" value="1"/>
</dbReference>
<feature type="domain" description="Acyl-CoA oxidase/dehydrogenase middle" evidence="8">
    <location>
        <begin position="79"/>
        <end position="166"/>
    </location>
</feature>
<dbReference type="PROSITE" id="PS00072">
    <property type="entry name" value="ACYL_COA_DH_1"/>
    <property type="match status" value="1"/>
</dbReference>
<dbReference type="GO" id="GO:0006552">
    <property type="term" value="P:L-leucine catabolic process"/>
    <property type="evidence" value="ECO:0007669"/>
    <property type="project" value="TreeGrafter"/>
</dbReference>
<dbReference type="GO" id="GO:0050660">
    <property type="term" value="F:flavin adenine dinucleotide binding"/>
    <property type="evidence" value="ECO:0007669"/>
    <property type="project" value="InterPro"/>
</dbReference>
<evidence type="ECO:0000313" key="11">
    <source>
        <dbReference type="Proteomes" id="UP000243876"/>
    </source>
</evidence>
<dbReference type="EMBL" id="CENE01000005">
    <property type="protein sequence ID" value="CEQ40080.1"/>
    <property type="molecule type" value="Genomic_DNA"/>
</dbReference>
<dbReference type="InterPro" id="IPR037069">
    <property type="entry name" value="AcylCoA_DH/ox_N_sf"/>
</dbReference>
<keyword evidence="3 5" id="KW-0285">Flavoprotein</keyword>
<dbReference type="Gene3D" id="1.10.540.10">
    <property type="entry name" value="Acyl-CoA dehydrogenase/oxidase, N-terminal domain"/>
    <property type="match status" value="1"/>
</dbReference>
<comment type="cofactor">
    <cofactor evidence="1 5">
        <name>FAD</name>
        <dbReference type="ChEBI" id="CHEBI:57692"/>
    </cofactor>
</comment>
<accession>A0A0D6EKB2</accession>
<evidence type="ECO:0000259" key="8">
    <source>
        <dbReference type="Pfam" id="PF02770"/>
    </source>
</evidence>
<dbReference type="PANTHER" id="PTHR43884">
    <property type="entry name" value="ACYL-COA DEHYDROGENASE"/>
    <property type="match status" value="1"/>
</dbReference>
<dbReference type="PANTHER" id="PTHR43884:SF18">
    <property type="entry name" value="ISOVALERYL-COENZYME A DEHYDROGENASE"/>
    <property type="match status" value="1"/>
</dbReference>
<dbReference type="InterPro" id="IPR009100">
    <property type="entry name" value="AcylCoA_DH/oxidase_NM_dom_sf"/>
</dbReference>
<reference evidence="11" key="1">
    <citation type="submission" date="2015-02" db="EMBL/GenBank/DDBJ databases">
        <authorList>
            <person name="Gon?alves P."/>
        </authorList>
    </citation>
    <scope>NUCLEOTIDE SEQUENCE [LARGE SCALE GENOMIC DNA]</scope>
</reference>
<comment type="similarity">
    <text evidence="2 5">Belongs to the acyl-CoA dehydrogenase family.</text>
</comment>
<dbReference type="InterPro" id="IPR013786">
    <property type="entry name" value="AcylCoA_DH/ox_N"/>
</dbReference>
<feature type="domain" description="Acyl-CoA dehydrogenase/oxidase N-terminal" evidence="9">
    <location>
        <begin position="2"/>
        <end position="75"/>
    </location>
</feature>
<dbReference type="Gene3D" id="2.40.110.10">
    <property type="entry name" value="Butyryl-CoA Dehydrogenase, subunit A, domain 2"/>
    <property type="match status" value="1"/>
</dbReference>
<evidence type="ECO:0000256" key="4">
    <source>
        <dbReference type="ARBA" id="ARBA00022827"/>
    </source>
</evidence>
<evidence type="ECO:0000256" key="3">
    <source>
        <dbReference type="ARBA" id="ARBA00022630"/>
    </source>
</evidence>
<dbReference type="InterPro" id="IPR046373">
    <property type="entry name" value="Acyl-CoA_Oxase/DH_mid-dom_sf"/>
</dbReference>
<dbReference type="Pfam" id="PF00441">
    <property type="entry name" value="Acyl-CoA_dh_1"/>
    <property type="match status" value="1"/>
</dbReference>
<feature type="non-terminal residue" evidence="10">
    <location>
        <position position="1"/>
    </location>
</feature>
<proteinExistence type="inferred from homology"/>
<dbReference type="Gene3D" id="1.20.140.10">
    <property type="entry name" value="Butyryl-CoA Dehydrogenase, subunit A, domain 3"/>
    <property type="match status" value="1"/>
</dbReference>
<feature type="domain" description="Acyl-CoA dehydrogenase/oxidase C-terminal" evidence="7">
    <location>
        <begin position="179"/>
        <end position="255"/>
    </location>
</feature>
<organism evidence="10 11">
    <name type="scientific">Sporidiobolus salmonicolor</name>
    <name type="common">Yeast-like fungus</name>
    <name type="synonym">Sporobolomyces salmonicolor</name>
    <dbReference type="NCBI Taxonomy" id="5005"/>
    <lineage>
        <taxon>Eukaryota</taxon>
        <taxon>Fungi</taxon>
        <taxon>Dikarya</taxon>
        <taxon>Basidiomycota</taxon>
        <taxon>Pucciniomycotina</taxon>
        <taxon>Microbotryomycetes</taxon>
        <taxon>Sporidiobolales</taxon>
        <taxon>Sporidiobolaceae</taxon>
        <taxon>Sporobolomyces</taxon>
    </lineage>
</organism>
<name>A0A0D6EKB2_SPOSA</name>
<evidence type="ECO:0000256" key="2">
    <source>
        <dbReference type="ARBA" id="ARBA00009347"/>
    </source>
</evidence>
<dbReference type="AlphaFoldDB" id="A0A0D6EKB2"/>
<evidence type="ECO:0000256" key="6">
    <source>
        <dbReference type="SAM" id="MobiDB-lite"/>
    </source>
</evidence>
<keyword evidence="5" id="KW-0560">Oxidoreductase</keyword>
<dbReference type="OrthoDB" id="9988775at2759"/>
<dbReference type="InterPro" id="IPR009075">
    <property type="entry name" value="AcylCo_DH/oxidase_C"/>
</dbReference>
<dbReference type="InterPro" id="IPR006089">
    <property type="entry name" value="Acyl-CoA_DH_CS"/>
</dbReference>
<sequence length="411" mass="43968">MDVWPKLGEMGLLGVTVPEEQGGLGKGYTEHLVIMEEISKASGSIALSNLCVNQLLRHGTAAQRSEYLPGLLSGKSVGALAMSEPNAGSDVVSMKLKAEKTTKGGEEGFVLNGPPKFWITTDPSAGSKGITTLIVEKGFEGFSVAQKLDKLGMRGSNTGELVFEDCFVPASNILGTIHGGAKVLMSGLDLERIVLAGGPLGLMQAAFDVALPYVHDRTQFDVPIGTFQLMQGKIADMYTRLCSTRAYLYSVARVCTDFRGSQPHRTAPEPSSTPLTAPWKSALRRCRCSGASSRPDSLVLQAPPPLFPEALRRRSLRLGRRVWSRVHEQVLPAEATATRTTSPSTVSCAMRSYTRWAQGLRRSDGTWASSVVHFGVRADKVAGGPTECSLGESSVRLGLPEQRGTSSSTEG</sequence>